<evidence type="ECO:0000313" key="11">
    <source>
        <dbReference type="Proteomes" id="UP000469559"/>
    </source>
</evidence>
<evidence type="ECO:0000256" key="7">
    <source>
        <dbReference type="SAM" id="Phobius"/>
    </source>
</evidence>
<protein>
    <submittedName>
        <fullName evidence="10">Putative quinate permease</fullName>
    </submittedName>
</protein>
<evidence type="ECO:0000256" key="1">
    <source>
        <dbReference type="ARBA" id="ARBA00004141"/>
    </source>
</evidence>
<comment type="subcellular location">
    <subcellularLocation>
        <location evidence="1">Membrane</location>
        <topology evidence="1">Multi-pass membrane protein</topology>
    </subcellularLocation>
</comment>
<dbReference type="InterPro" id="IPR005828">
    <property type="entry name" value="MFS_sugar_transport-like"/>
</dbReference>
<evidence type="ECO:0000256" key="8">
    <source>
        <dbReference type="SAM" id="SignalP"/>
    </source>
</evidence>
<feature type="transmembrane region" description="Helical" evidence="7">
    <location>
        <begin position="247"/>
        <end position="265"/>
    </location>
</feature>
<dbReference type="PANTHER" id="PTHR48022">
    <property type="entry name" value="PLASTIDIC GLUCOSE TRANSPORTER 4"/>
    <property type="match status" value="1"/>
</dbReference>
<reference evidence="10 11" key="1">
    <citation type="submission" date="2018-05" db="EMBL/GenBank/DDBJ databases">
        <title>Whole genome sequencing for identification of molecular markers to develop diagnostic detection tools for the regulated plant pathogen Lachnellula willkommii.</title>
        <authorList>
            <person name="Giroux E."/>
            <person name="Bilodeau G."/>
        </authorList>
    </citation>
    <scope>NUCLEOTIDE SEQUENCE [LARGE SCALE GENOMIC DNA]</scope>
    <source>
        <strain evidence="10 11">CBS 203.66</strain>
    </source>
</reference>
<name>A0A8T9B0J5_9HELO</name>
<evidence type="ECO:0000256" key="6">
    <source>
        <dbReference type="ARBA" id="ARBA00023136"/>
    </source>
</evidence>
<feature type="transmembrane region" description="Helical" evidence="7">
    <location>
        <begin position="207"/>
        <end position="227"/>
    </location>
</feature>
<dbReference type="InterPro" id="IPR050360">
    <property type="entry name" value="MFS_Sugar_Transporters"/>
</dbReference>
<feature type="domain" description="Major facilitator superfamily (MFS) profile" evidence="9">
    <location>
        <begin position="1"/>
        <end position="320"/>
    </location>
</feature>
<feature type="transmembrane region" description="Helical" evidence="7">
    <location>
        <begin position="28"/>
        <end position="47"/>
    </location>
</feature>
<keyword evidence="11" id="KW-1185">Reference proteome</keyword>
<feature type="transmembrane region" description="Helical" evidence="7">
    <location>
        <begin position="277"/>
        <end position="297"/>
    </location>
</feature>
<feature type="transmembrane region" description="Helical" evidence="7">
    <location>
        <begin position="59"/>
        <end position="77"/>
    </location>
</feature>
<evidence type="ECO:0000256" key="5">
    <source>
        <dbReference type="ARBA" id="ARBA00022989"/>
    </source>
</evidence>
<keyword evidence="8" id="KW-0732">Signal</keyword>
<dbReference type="InterPro" id="IPR005829">
    <property type="entry name" value="Sugar_transporter_CS"/>
</dbReference>
<dbReference type="Pfam" id="PF00083">
    <property type="entry name" value="Sugar_tr"/>
    <property type="match status" value="1"/>
</dbReference>
<proteinExistence type="inferred from homology"/>
<feature type="transmembrane region" description="Helical" evidence="7">
    <location>
        <begin position="179"/>
        <end position="201"/>
    </location>
</feature>
<keyword evidence="5 7" id="KW-1133">Transmembrane helix</keyword>
<keyword evidence="4 7" id="KW-0812">Transmembrane</keyword>
<feature type="signal peptide" evidence="8">
    <location>
        <begin position="1"/>
        <end position="18"/>
    </location>
</feature>
<dbReference type="GO" id="GO:0005351">
    <property type="term" value="F:carbohydrate:proton symporter activity"/>
    <property type="evidence" value="ECO:0007669"/>
    <property type="project" value="TreeGrafter"/>
</dbReference>
<dbReference type="GO" id="GO:0016020">
    <property type="term" value="C:membrane"/>
    <property type="evidence" value="ECO:0007669"/>
    <property type="project" value="UniProtKB-SubCell"/>
</dbReference>
<dbReference type="PROSITE" id="PS50850">
    <property type="entry name" value="MFS"/>
    <property type="match status" value="1"/>
</dbReference>
<dbReference type="InterPro" id="IPR036259">
    <property type="entry name" value="MFS_trans_sf"/>
</dbReference>
<sequence>MAIAALFMLIGGVLQTAAQPPHLSMIYGGRVISGFGVGMVSNLAPIYVAETAPKEYRGFLGSLFEMFLVSGGLLAYWTAYGSSLHLQPTSKPWRVPLSLQIILAAVVLGGSFIIVESPRWLEKQNRWDEATTFLCYLRGASFEDEEIKTERAEIRAQIDEEVQATSGRSVKGLFQARNFFRLMWGFIKVVVTVGFLALGVQHFKRKTLFSIGAFFMAVMLFSLGAILKTHPPVSSHPTNNTLSGRAIMATIYIYIVAYFMSWGPLDWVYMGEIFPNRIRDWCIALATMIIWFFNFVISKWTPTIVVNIAWQTWIAYWIET</sequence>
<comment type="similarity">
    <text evidence="2">Belongs to the major facilitator superfamily. Sugar transporter (TC 2.A.1.1) family.</text>
</comment>
<keyword evidence="3" id="KW-0813">Transport</keyword>
<evidence type="ECO:0000313" key="10">
    <source>
        <dbReference type="EMBL" id="TVY13504.1"/>
    </source>
</evidence>
<dbReference type="PRINTS" id="PR00171">
    <property type="entry name" value="SUGRTRNSPORT"/>
</dbReference>
<dbReference type="InterPro" id="IPR003663">
    <property type="entry name" value="Sugar/inositol_transpt"/>
</dbReference>
<organism evidence="10 11">
    <name type="scientific">Lachnellula arida</name>
    <dbReference type="NCBI Taxonomy" id="1316785"/>
    <lineage>
        <taxon>Eukaryota</taxon>
        <taxon>Fungi</taxon>
        <taxon>Dikarya</taxon>
        <taxon>Ascomycota</taxon>
        <taxon>Pezizomycotina</taxon>
        <taxon>Leotiomycetes</taxon>
        <taxon>Helotiales</taxon>
        <taxon>Lachnaceae</taxon>
        <taxon>Lachnellula</taxon>
    </lineage>
</organism>
<dbReference type="EMBL" id="QGMF01000939">
    <property type="protein sequence ID" value="TVY13504.1"/>
    <property type="molecule type" value="Genomic_DNA"/>
</dbReference>
<evidence type="ECO:0000259" key="9">
    <source>
        <dbReference type="PROSITE" id="PS50850"/>
    </source>
</evidence>
<dbReference type="OrthoDB" id="6612291at2759"/>
<dbReference type="AlphaFoldDB" id="A0A8T9B0J5"/>
<evidence type="ECO:0000256" key="3">
    <source>
        <dbReference type="ARBA" id="ARBA00022448"/>
    </source>
</evidence>
<dbReference type="SUPFAM" id="SSF103473">
    <property type="entry name" value="MFS general substrate transporter"/>
    <property type="match status" value="1"/>
</dbReference>
<comment type="caution">
    <text evidence="10">The sequence shown here is derived from an EMBL/GenBank/DDBJ whole genome shotgun (WGS) entry which is preliminary data.</text>
</comment>
<keyword evidence="6 7" id="KW-0472">Membrane</keyword>
<dbReference type="PANTHER" id="PTHR48022:SF23">
    <property type="entry name" value="MAJOR FACILITATOR SUPERFAMILY (MFS) PROFILE DOMAIN-CONTAINING PROTEIN"/>
    <property type="match status" value="1"/>
</dbReference>
<dbReference type="InterPro" id="IPR020846">
    <property type="entry name" value="MFS_dom"/>
</dbReference>
<gene>
    <name evidence="10" type="primary">qutD_4</name>
    <name evidence="10" type="ORF">LARI1_G007501</name>
</gene>
<dbReference type="Gene3D" id="1.20.1250.20">
    <property type="entry name" value="MFS general substrate transporter like domains"/>
    <property type="match status" value="2"/>
</dbReference>
<dbReference type="PROSITE" id="PS00217">
    <property type="entry name" value="SUGAR_TRANSPORT_2"/>
    <property type="match status" value="1"/>
</dbReference>
<evidence type="ECO:0000256" key="2">
    <source>
        <dbReference type="ARBA" id="ARBA00010992"/>
    </source>
</evidence>
<feature type="chain" id="PRO_5035789543" evidence="8">
    <location>
        <begin position="19"/>
        <end position="320"/>
    </location>
</feature>
<evidence type="ECO:0000256" key="4">
    <source>
        <dbReference type="ARBA" id="ARBA00022692"/>
    </source>
</evidence>
<feature type="transmembrane region" description="Helical" evidence="7">
    <location>
        <begin position="97"/>
        <end position="115"/>
    </location>
</feature>
<dbReference type="Proteomes" id="UP000469559">
    <property type="component" value="Unassembled WGS sequence"/>
</dbReference>
<accession>A0A8T9B0J5</accession>